<evidence type="ECO:0000259" key="3">
    <source>
        <dbReference type="Pfam" id="PF03061"/>
    </source>
</evidence>
<protein>
    <submittedName>
        <fullName evidence="4">Acyl-coenzyme A thioesterase 13</fullName>
    </submittedName>
</protein>
<keyword evidence="5" id="KW-1185">Reference proteome</keyword>
<accession>A0A5B7DKT3</accession>
<dbReference type="EMBL" id="VSRR010001011">
    <property type="protein sequence ID" value="MPC21743.1"/>
    <property type="molecule type" value="Genomic_DNA"/>
</dbReference>
<evidence type="ECO:0000313" key="5">
    <source>
        <dbReference type="Proteomes" id="UP000324222"/>
    </source>
</evidence>
<evidence type="ECO:0000313" key="4">
    <source>
        <dbReference type="EMBL" id="MPC21743.1"/>
    </source>
</evidence>
<dbReference type="CDD" id="cd03443">
    <property type="entry name" value="PaaI_thioesterase"/>
    <property type="match status" value="1"/>
</dbReference>
<name>A0A5B7DKT3_PORTR</name>
<dbReference type="FunFam" id="3.10.129.10:FF:000033">
    <property type="entry name" value="acyl-coenzyme A thioesterase 13"/>
    <property type="match status" value="1"/>
</dbReference>
<dbReference type="PANTHER" id="PTHR21660:SF1">
    <property type="entry name" value="ACYL-COENZYME A THIOESTERASE 13"/>
    <property type="match status" value="1"/>
</dbReference>
<dbReference type="InterPro" id="IPR003736">
    <property type="entry name" value="PAAI_dom"/>
</dbReference>
<feature type="domain" description="Thioesterase" evidence="3">
    <location>
        <begin position="55"/>
        <end position="129"/>
    </location>
</feature>
<dbReference type="InterPro" id="IPR029069">
    <property type="entry name" value="HotDog_dom_sf"/>
</dbReference>
<keyword evidence="2" id="KW-0378">Hydrolase</keyword>
<dbReference type="Pfam" id="PF03061">
    <property type="entry name" value="4HBT"/>
    <property type="match status" value="1"/>
</dbReference>
<organism evidence="4 5">
    <name type="scientific">Portunus trituberculatus</name>
    <name type="common">Swimming crab</name>
    <name type="synonym">Neptunus trituberculatus</name>
    <dbReference type="NCBI Taxonomy" id="210409"/>
    <lineage>
        <taxon>Eukaryota</taxon>
        <taxon>Metazoa</taxon>
        <taxon>Ecdysozoa</taxon>
        <taxon>Arthropoda</taxon>
        <taxon>Crustacea</taxon>
        <taxon>Multicrustacea</taxon>
        <taxon>Malacostraca</taxon>
        <taxon>Eumalacostraca</taxon>
        <taxon>Eucarida</taxon>
        <taxon>Decapoda</taxon>
        <taxon>Pleocyemata</taxon>
        <taxon>Brachyura</taxon>
        <taxon>Eubrachyura</taxon>
        <taxon>Portunoidea</taxon>
        <taxon>Portunidae</taxon>
        <taxon>Portuninae</taxon>
        <taxon>Portunus</taxon>
    </lineage>
</organism>
<dbReference type="InterPro" id="IPR006683">
    <property type="entry name" value="Thioestr_dom"/>
</dbReference>
<dbReference type="InterPro" id="IPR039298">
    <property type="entry name" value="ACOT13"/>
</dbReference>
<dbReference type="GO" id="GO:0047617">
    <property type="term" value="F:fatty acyl-CoA hydrolase activity"/>
    <property type="evidence" value="ECO:0007669"/>
    <property type="project" value="InterPro"/>
</dbReference>
<dbReference type="NCBIfam" id="TIGR00369">
    <property type="entry name" value="unchar_dom_1"/>
    <property type="match status" value="1"/>
</dbReference>
<dbReference type="AlphaFoldDB" id="A0A5B7DKT3"/>
<dbReference type="PANTHER" id="PTHR21660">
    <property type="entry name" value="THIOESTERASE SUPERFAMILY MEMBER-RELATED"/>
    <property type="match status" value="1"/>
</dbReference>
<reference evidence="4 5" key="1">
    <citation type="submission" date="2019-05" db="EMBL/GenBank/DDBJ databases">
        <title>Another draft genome of Portunus trituberculatus and its Hox gene families provides insights of decapod evolution.</title>
        <authorList>
            <person name="Jeong J.-H."/>
            <person name="Song I."/>
            <person name="Kim S."/>
            <person name="Choi T."/>
            <person name="Kim D."/>
            <person name="Ryu S."/>
            <person name="Kim W."/>
        </authorList>
    </citation>
    <scope>NUCLEOTIDE SEQUENCE [LARGE SCALE GENOMIC DNA]</scope>
    <source>
        <tissue evidence="4">Muscle</tissue>
    </source>
</reference>
<dbReference type="SUPFAM" id="SSF54637">
    <property type="entry name" value="Thioesterase/thiol ester dehydrase-isomerase"/>
    <property type="match status" value="1"/>
</dbReference>
<dbReference type="Gene3D" id="3.10.129.10">
    <property type="entry name" value="Hotdog Thioesterase"/>
    <property type="match status" value="1"/>
</dbReference>
<evidence type="ECO:0000256" key="2">
    <source>
        <dbReference type="ARBA" id="ARBA00022801"/>
    </source>
</evidence>
<sequence length="142" mass="14790">MSGANGAKKLLQQVLSVVVESGGYDAQLSKLCLVSAGQGRCVAKVKIEKEHTNRGGNLHGGFTATLVDAVSTLALMTTEQGAPGVSVNINVSYMKGAKTGEEILINAETLRVGKTMAFLDVDIINKETGDLVAKGSHTKFIG</sequence>
<dbReference type="Proteomes" id="UP000324222">
    <property type="component" value="Unassembled WGS sequence"/>
</dbReference>
<gene>
    <name evidence="4" type="primary">Acot13</name>
    <name evidence="4" type="ORF">E2C01_014738</name>
</gene>
<evidence type="ECO:0000256" key="1">
    <source>
        <dbReference type="ARBA" id="ARBA00008324"/>
    </source>
</evidence>
<proteinExistence type="inferred from homology"/>
<comment type="similarity">
    <text evidence="1">Belongs to the thioesterase PaaI family.</text>
</comment>
<comment type="caution">
    <text evidence="4">The sequence shown here is derived from an EMBL/GenBank/DDBJ whole genome shotgun (WGS) entry which is preliminary data.</text>
</comment>
<dbReference type="OrthoDB" id="46529at2759"/>